<keyword evidence="7" id="KW-0325">Glycoprotein</keyword>
<dbReference type="Pfam" id="PF05199">
    <property type="entry name" value="GMC_oxred_C"/>
    <property type="match status" value="1"/>
</dbReference>
<dbReference type="InterPro" id="IPR007867">
    <property type="entry name" value="GMC_OxRtase_C"/>
</dbReference>
<comment type="similarity">
    <text evidence="2">Belongs to the GMC oxidoreductase family.</text>
</comment>
<keyword evidence="5" id="KW-0274">FAD</keyword>
<evidence type="ECO:0000256" key="5">
    <source>
        <dbReference type="ARBA" id="ARBA00022827"/>
    </source>
</evidence>
<name>A0A8H6XCS3_9AGAR</name>
<dbReference type="AlphaFoldDB" id="A0A8H6XCS3"/>
<keyword evidence="3" id="KW-0285">Flavoprotein</keyword>
<keyword evidence="4" id="KW-0732">Signal</keyword>
<evidence type="ECO:0000256" key="1">
    <source>
        <dbReference type="ARBA" id="ARBA00001974"/>
    </source>
</evidence>
<proteinExistence type="inferred from homology"/>
<evidence type="ECO:0000256" key="2">
    <source>
        <dbReference type="ARBA" id="ARBA00010790"/>
    </source>
</evidence>
<comment type="cofactor">
    <cofactor evidence="1">
        <name>FAD</name>
        <dbReference type="ChEBI" id="CHEBI:57692"/>
    </cofactor>
</comment>
<evidence type="ECO:0000256" key="6">
    <source>
        <dbReference type="ARBA" id="ARBA00023002"/>
    </source>
</evidence>
<dbReference type="PANTHER" id="PTHR11552">
    <property type="entry name" value="GLUCOSE-METHANOL-CHOLINE GMC OXIDOREDUCTASE"/>
    <property type="match status" value="1"/>
</dbReference>
<dbReference type="Gene3D" id="3.50.50.60">
    <property type="entry name" value="FAD/NAD(P)-binding domain"/>
    <property type="match status" value="1"/>
</dbReference>
<dbReference type="SUPFAM" id="SSF51905">
    <property type="entry name" value="FAD/NAD(P)-binding domain"/>
    <property type="match status" value="1"/>
</dbReference>
<evidence type="ECO:0000259" key="8">
    <source>
        <dbReference type="Pfam" id="PF05199"/>
    </source>
</evidence>
<gene>
    <name evidence="9" type="ORF">MVEN_01971700</name>
</gene>
<evidence type="ECO:0000313" key="9">
    <source>
        <dbReference type="EMBL" id="KAF7338955.1"/>
    </source>
</evidence>
<evidence type="ECO:0000313" key="10">
    <source>
        <dbReference type="Proteomes" id="UP000620124"/>
    </source>
</evidence>
<accession>A0A8H6XCS3</accession>
<dbReference type="Proteomes" id="UP000620124">
    <property type="component" value="Unassembled WGS sequence"/>
</dbReference>
<keyword evidence="6" id="KW-0560">Oxidoreductase</keyword>
<dbReference type="GO" id="GO:0050660">
    <property type="term" value="F:flavin adenine dinucleotide binding"/>
    <property type="evidence" value="ECO:0007669"/>
    <property type="project" value="InterPro"/>
</dbReference>
<evidence type="ECO:0000256" key="7">
    <source>
        <dbReference type="ARBA" id="ARBA00023180"/>
    </source>
</evidence>
<feature type="domain" description="Glucose-methanol-choline oxidoreductase C-terminal" evidence="8">
    <location>
        <begin position="2"/>
        <end position="54"/>
    </location>
</feature>
<dbReference type="GO" id="GO:0016614">
    <property type="term" value="F:oxidoreductase activity, acting on CH-OH group of donors"/>
    <property type="evidence" value="ECO:0007669"/>
    <property type="project" value="InterPro"/>
</dbReference>
<protein>
    <submittedName>
        <fullName evidence="9">Glucose oxidase</fullName>
    </submittedName>
</protein>
<dbReference type="Gene3D" id="3.30.560.10">
    <property type="entry name" value="Glucose Oxidase, domain 3"/>
    <property type="match status" value="1"/>
</dbReference>
<evidence type="ECO:0000256" key="3">
    <source>
        <dbReference type="ARBA" id="ARBA00022630"/>
    </source>
</evidence>
<dbReference type="InterPro" id="IPR012132">
    <property type="entry name" value="GMC_OxRdtase"/>
</dbReference>
<dbReference type="OrthoDB" id="269227at2759"/>
<dbReference type="EMBL" id="JACAZI010000020">
    <property type="protein sequence ID" value="KAF7338955.1"/>
    <property type="molecule type" value="Genomic_DNA"/>
</dbReference>
<dbReference type="InterPro" id="IPR036188">
    <property type="entry name" value="FAD/NAD-bd_sf"/>
</dbReference>
<dbReference type="PANTHER" id="PTHR11552:SF201">
    <property type="entry name" value="GLUCOSE-METHANOL-CHOLINE OXIDOREDUCTASE N-TERMINAL DOMAIN-CONTAINING PROTEIN"/>
    <property type="match status" value="1"/>
</dbReference>
<sequence>MHPIGTATMMRRELGGVVDAQLKVYDTHNVCVVDASILPMQLSAHLSASVYGVAEKAADLIRAAH</sequence>
<keyword evidence="10" id="KW-1185">Reference proteome</keyword>
<evidence type="ECO:0000256" key="4">
    <source>
        <dbReference type="ARBA" id="ARBA00022729"/>
    </source>
</evidence>
<reference evidence="9" key="1">
    <citation type="submission" date="2020-05" db="EMBL/GenBank/DDBJ databases">
        <title>Mycena genomes resolve the evolution of fungal bioluminescence.</title>
        <authorList>
            <person name="Tsai I.J."/>
        </authorList>
    </citation>
    <scope>NUCLEOTIDE SEQUENCE</scope>
    <source>
        <strain evidence="9">CCC161011</strain>
    </source>
</reference>
<organism evidence="9 10">
    <name type="scientific">Mycena venus</name>
    <dbReference type="NCBI Taxonomy" id="2733690"/>
    <lineage>
        <taxon>Eukaryota</taxon>
        <taxon>Fungi</taxon>
        <taxon>Dikarya</taxon>
        <taxon>Basidiomycota</taxon>
        <taxon>Agaricomycotina</taxon>
        <taxon>Agaricomycetes</taxon>
        <taxon>Agaricomycetidae</taxon>
        <taxon>Agaricales</taxon>
        <taxon>Marasmiineae</taxon>
        <taxon>Mycenaceae</taxon>
        <taxon>Mycena</taxon>
    </lineage>
</organism>
<comment type="caution">
    <text evidence="9">The sequence shown here is derived from an EMBL/GenBank/DDBJ whole genome shotgun (WGS) entry which is preliminary data.</text>
</comment>